<dbReference type="KEGG" id="vgu:HYG85_05575"/>
<name>A0A8J8SB62_9FIRM</name>
<proteinExistence type="predicted"/>
<organism evidence="1 2">
    <name type="scientific">Vallitalea guaymasensis</name>
    <dbReference type="NCBI Taxonomy" id="1185412"/>
    <lineage>
        <taxon>Bacteria</taxon>
        <taxon>Bacillati</taxon>
        <taxon>Bacillota</taxon>
        <taxon>Clostridia</taxon>
        <taxon>Lachnospirales</taxon>
        <taxon>Vallitaleaceae</taxon>
        <taxon>Vallitalea</taxon>
    </lineage>
</organism>
<dbReference type="Gene3D" id="3.90.70.10">
    <property type="entry name" value="Cysteine proteinases"/>
    <property type="match status" value="1"/>
</dbReference>
<reference evidence="1 2" key="1">
    <citation type="submission" date="2020-07" db="EMBL/GenBank/DDBJ databases">
        <title>Vallitalea guaymasensis genome.</title>
        <authorList>
            <person name="Postec A."/>
        </authorList>
    </citation>
    <scope>NUCLEOTIDE SEQUENCE [LARGE SCALE GENOMIC DNA]</scope>
    <source>
        <strain evidence="1 2">Ra1766G1</strain>
    </source>
</reference>
<evidence type="ECO:0000313" key="1">
    <source>
        <dbReference type="EMBL" id="QUH28418.1"/>
    </source>
</evidence>
<dbReference type="RefSeq" id="WP_212692646.1">
    <property type="nucleotide sequence ID" value="NZ_CP058561.1"/>
</dbReference>
<dbReference type="AlphaFoldDB" id="A0A8J8SB62"/>
<evidence type="ECO:0000313" key="2">
    <source>
        <dbReference type="Proteomes" id="UP000677305"/>
    </source>
</evidence>
<sequence>MMNIVIEENPAYDCLDMLIAAISKYIKCEYRLMFIDAWRFLYNNNQEWESLGDKIALYSLKWAYLHKYHGLDTNIVVKNTLSEKIDFIRDQIKQDKPVVIKMDIYYCHWIIRSYKVRHSDHFCIVTDMDDENIYCIDSYVINKKVALPYKDFAEGNSLFLTFEQKQQVKKLDWKSLIKKELKCINKYNMIHCIIEFSRDVKKSFDVKKEIEPYKDMISVSPIISKLGEVYRNRRRFALSLMCLMEQYEINDLKFIIDRLIYVSNVWSMVYGMLIKSNYIENSSDYIDKVAKKIEEVASFEKEIIDELYKILDDEPIKPFVPYTHYKKYEFSKYQYLDITSHFNNNAIGYIENQTYYPNVIGDDRFLVVNENLEIDVLEIENMKFRLPKYVNETCDNIECYSQVLDIDQIDETSYDSIFILGCCDIGSHSNDIIINYNDGTKEKKVLYLTSWLSESPRFNDLIAWVGEGAVIKDNKIKCYDFDVHIYGTSIAVDSSKIIKSIELPYCPNMHIFSITMAKKNE</sequence>
<dbReference type="Proteomes" id="UP000677305">
    <property type="component" value="Chromosome"/>
</dbReference>
<accession>A0A8J8SB62</accession>
<protein>
    <recommendedName>
        <fullName evidence="3">Butirosin biosynthesis protein H N-terminal domain-containing protein</fullName>
    </recommendedName>
</protein>
<gene>
    <name evidence="1" type="ORF">HYG85_05575</name>
</gene>
<keyword evidence="2" id="KW-1185">Reference proteome</keyword>
<dbReference type="EMBL" id="CP058561">
    <property type="protein sequence ID" value="QUH28418.1"/>
    <property type="molecule type" value="Genomic_DNA"/>
</dbReference>
<evidence type="ECO:0008006" key="3">
    <source>
        <dbReference type="Google" id="ProtNLM"/>
    </source>
</evidence>